<dbReference type="Pfam" id="PF00096">
    <property type="entry name" value="zf-C2H2"/>
    <property type="match status" value="2"/>
</dbReference>
<feature type="domain" description="C2H2-type" evidence="8">
    <location>
        <begin position="391"/>
        <end position="418"/>
    </location>
</feature>
<evidence type="ECO:0000313" key="9">
    <source>
        <dbReference type="EMBL" id="KAJ8302641.1"/>
    </source>
</evidence>
<evidence type="ECO:0000256" key="1">
    <source>
        <dbReference type="ARBA" id="ARBA00004123"/>
    </source>
</evidence>
<organism evidence="9 10">
    <name type="scientific">Tegillarca granosa</name>
    <name type="common">Malaysian cockle</name>
    <name type="synonym">Anadara granosa</name>
    <dbReference type="NCBI Taxonomy" id="220873"/>
    <lineage>
        <taxon>Eukaryota</taxon>
        <taxon>Metazoa</taxon>
        <taxon>Spiralia</taxon>
        <taxon>Lophotrochozoa</taxon>
        <taxon>Mollusca</taxon>
        <taxon>Bivalvia</taxon>
        <taxon>Autobranchia</taxon>
        <taxon>Pteriomorphia</taxon>
        <taxon>Arcoida</taxon>
        <taxon>Arcoidea</taxon>
        <taxon>Arcidae</taxon>
        <taxon>Tegillarca</taxon>
    </lineage>
</organism>
<dbReference type="Gene3D" id="3.30.160.60">
    <property type="entry name" value="Classic Zinc Finger"/>
    <property type="match status" value="5"/>
</dbReference>
<evidence type="ECO:0000256" key="5">
    <source>
        <dbReference type="ARBA" id="ARBA00022833"/>
    </source>
</evidence>
<sequence length="713" mass="80346">MHRRKLVECKLQGNPDNVPRQFISMKHTDTGQIIIEELQTPQVAEEEIIQPVMKNDSEIHTYQTDEQGNIILQVPEQSLMSSYDISELQAGEQMVQIANTLSDVTSEDQLLQFANTVSNMLQEKDTSTAQTSTAYSINTSKVGDSIELTEISHGGLKSNKNIIKLPLKMNKTQKTENEVQNQDLVQETHPVMLKDLGSNECIQIINHNNITTSSASQIDAESVQATDVVLSEEEVAALTSSGQEVVIDGLPADFQNYQNLRTEILEDGTIQLYVLDDGKGTQQKEQNELEYYVSESASEKVESGMQTSLMSITAKKYRDVATQITCYPKFSRQGLFDVSTQVTNKDIRTPLRVGSIKNLPNGTTVIQNSIKTQNESTVVLNAGDSSELIFHKCNICGKIYKNKVNWTNHIKCHAKETVYLCGHCGKIYQRSGITSHLRTHSELRNIAVFENLPSEMKRKNHKDVAGFVFPPQEPALIELEIADVTTEADSITFPEPAVIPAEPEPEPDLTEVFTENDIPAKVDMEVEAEAEIQEGTKTKYIYKCNVCGKEYNNKSNCHRHLKSHTTDKNFKCGYCGKAFTHRYEVRMHCRTHTGEKPFKCPICTRGFNESGNLRRHMKIHTADDSPYKCGVCFKGFDNTHRLNAHTKVHTGNIEKGKLEVMEADIIEHMEIVQDSIENEEEIVMMEEGGIKIIEHKYFGKLKKFIFVNKICVI</sequence>
<dbReference type="EMBL" id="JARBDR010000917">
    <property type="protein sequence ID" value="KAJ8302641.1"/>
    <property type="molecule type" value="Genomic_DNA"/>
</dbReference>
<gene>
    <name evidence="9" type="ORF">KUTeg_019037</name>
</gene>
<dbReference type="PANTHER" id="PTHR24381">
    <property type="entry name" value="ZINC FINGER PROTEIN"/>
    <property type="match status" value="1"/>
</dbReference>
<evidence type="ECO:0000256" key="7">
    <source>
        <dbReference type="PROSITE-ProRule" id="PRU00042"/>
    </source>
</evidence>
<dbReference type="SUPFAM" id="SSF57667">
    <property type="entry name" value="beta-beta-alpha zinc fingers"/>
    <property type="match status" value="4"/>
</dbReference>
<dbReference type="InterPro" id="IPR036236">
    <property type="entry name" value="Znf_C2H2_sf"/>
</dbReference>
<evidence type="ECO:0000313" key="10">
    <source>
        <dbReference type="Proteomes" id="UP001217089"/>
    </source>
</evidence>
<comment type="caution">
    <text evidence="9">The sequence shown here is derived from an EMBL/GenBank/DDBJ whole genome shotgun (WGS) entry which is preliminary data.</text>
</comment>
<comment type="subcellular location">
    <subcellularLocation>
        <location evidence="1">Nucleus</location>
    </subcellularLocation>
</comment>
<accession>A0ABQ9EDZ4</accession>
<name>A0ABQ9EDZ4_TEGGR</name>
<feature type="domain" description="C2H2-type" evidence="8">
    <location>
        <begin position="542"/>
        <end position="569"/>
    </location>
</feature>
<reference evidence="9 10" key="1">
    <citation type="submission" date="2022-12" db="EMBL/GenBank/DDBJ databases">
        <title>Chromosome-level genome of Tegillarca granosa.</title>
        <authorList>
            <person name="Kim J."/>
        </authorList>
    </citation>
    <scope>NUCLEOTIDE SEQUENCE [LARGE SCALE GENOMIC DNA]</scope>
    <source>
        <strain evidence="9">Teg-2019</strain>
        <tissue evidence="9">Adductor muscle</tissue>
    </source>
</reference>
<evidence type="ECO:0000256" key="2">
    <source>
        <dbReference type="ARBA" id="ARBA00022723"/>
    </source>
</evidence>
<protein>
    <recommendedName>
        <fullName evidence="8">C2H2-type domain-containing protein</fullName>
    </recommendedName>
</protein>
<proteinExistence type="predicted"/>
<feature type="domain" description="C2H2-type" evidence="8">
    <location>
        <begin position="627"/>
        <end position="654"/>
    </location>
</feature>
<evidence type="ECO:0000256" key="6">
    <source>
        <dbReference type="ARBA" id="ARBA00023242"/>
    </source>
</evidence>
<evidence type="ECO:0000259" key="8">
    <source>
        <dbReference type="PROSITE" id="PS50157"/>
    </source>
</evidence>
<keyword evidence="4 7" id="KW-0863">Zinc-finger</keyword>
<keyword evidence="10" id="KW-1185">Reference proteome</keyword>
<keyword evidence="6" id="KW-0539">Nucleus</keyword>
<dbReference type="Proteomes" id="UP001217089">
    <property type="component" value="Unassembled WGS sequence"/>
</dbReference>
<dbReference type="PROSITE" id="PS50157">
    <property type="entry name" value="ZINC_FINGER_C2H2_2"/>
    <property type="match status" value="5"/>
</dbReference>
<keyword evidence="5" id="KW-0862">Zinc</keyword>
<dbReference type="SMART" id="SM00355">
    <property type="entry name" value="ZnF_C2H2"/>
    <property type="match status" value="6"/>
</dbReference>
<evidence type="ECO:0000256" key="3">
    <source>
        <dbReference type="ARBA" id="ARBA00022737"/>
    </source>
</evidence>
<feature type="domain" description="C2H2-type" evidence="8">
    <location>
        <begin position="598"/>
        <end position="625"/>
    </location>
</feature>
<keyword evidence="3" id="KW-0677">Repeat</keyword>
<feature type="domain" description="C2H2-type" evidence="8">
    <location>
        <begin position="570"/>
        <end position="597"/>
    </location>
</feature>
<dbReference type="PROSITE" id="PS00028">
    <property type="entry name" value="ZINC_FINGER_C2H2_1"/>
    <property type="match status" value="5"/>
</dbReference>
<evidence type="ECO:0000256" key="4">
    <source>
        <dbReference type="ARBA" id="ARBA00022771"/>
    </source>
</evidence>
<keyword evidence="2" id="KW-0479">Metal-binding</keyword>
<dbReference type="PANTHER" id="PTHR24381:SF393">
    <property type="entry name" value="CHROMATIN-LINKED ADAPTOR FOR MSL PROTEINS, ISOFORM B"/>
    <property type="match status" value="1"/>
</dbReference>
<dbReference type="InterPro" id="IPR013087">
    <property type="entry name" value="Znf_C2H2_type"/>
</dbReference>